<keyword evidence="3" id="KW-0804">Transcription</keyword>
<dbReference type="EMBL" id="SIRE01000012">
    <property type="protein sequence ID" value="TBL77330.1"/>
    <property type="molecule type" value="Genomic_DNA"/>
</dbReference>
<keyword evidence="8" id="KW-1185">Reference proteome</keyword>
<dbReference type="InterPro" id="IPR011006">
    <property type="entry name" value="CheY-like_superfamily"/>
</dbReference>
<dbReference type="PRINTS" id="PR00032">
    <property type="entry name" value="HTHARAC"/>
</dbReference>
<dbReference type="CDD" id="cd17536">
    <property type="entry name" value="REC_YesN-like"/>
    <property type="match status" value="1"/>
</dbReference>
<feature type="modified residue" description="4-aspartylphosphate" evidence="4">
    <location>
        <position position="54"/>
    </location>
</feature>
<dbReference type="AlphaFoldDB" id="A0A4Q9DN22"/>
<proteinExistence type="predicted"/>
<dbReference type="SMART" id="SM00342">
    <property type="entry name" value="HTH_ARAC"/>
    <property type="match status" value="1"/>
</dbReference>
<sequence>MKVLIADDEEHVREGIELAVDWGKFGISQRLTAEDGLQALELIRLHNPAVLFCDMSMPHMGGTELLQQLREEGWGTQVIVVSGYDDFPYTQAAIRANGVDYLLKPFRKSDLERALTRAVAAWQKQENSLREDRETEFRIRKADALLDEQKLAVYFKGETPLHEGLRSVFFKIGLPMEQLRVALVLPRNRTALIERRFFGDGELFVFAVNNIAHETLKSYGSYYLCRLDGYQWLLITAAEGSAKALPGEHRRYMDKVKEAWRSTLGLEVLIGLCETEAAVETLPAASVAARSALLKCDLLHPGRPAGSGKQAPRLMDQQLLLQTALNNENKTYAAEIIRSFTQALRDRGDLSLKELHAYTMEANVLLERASRLRNPGADAADASMPLWISDLDEWEKLLIQSWWMLIEEKGSESSGTHGIQAIHDYIHRHFQEELSLSSLSERFRFSPQYIAKKFKELYNTTLMTYLTELRMEKAKSLLLHTDMTVSAMAGSLGYTDENYFSKVFKKHTGVSPLQFRKQRRDS</sequence>
<comment type="caution">
    <text evidence="7">The sequence shown here is derived from an EMBL/GenBank/DDBJ whole genome shotgun (WGS) entry which is preliminary data.</text>
</comment>
<evidence type="ECO:0000259" key="6">
    <source>
        <dbReference type="PROSITE" id="PS50110"/>
    </source>
</evidence>
<dbReference type="InterPro" id="IPR001789">
    <property type="entry name" value="Sig_transdc_resp-reg_receiver"/>
</dbReference>
<feature type="domain" description="Response regulatory" evidence="6">
    <location>
        <begin position="2"/>
        <end position="119"/>
    </location>
</feature>
<dbReference type="Gene3D" id="1.10.10.60">
    <property type="entry name" value="Homeodomain-like"/>
    <property type="match status" value="2"/>
</dbReference>
<dbReference type="Proteomes" id="UP000293142">
    <property type="component" value="Unassembled WGS sequence"/>
</dbReference>
<name>A0A4Q9DN22_9BACL</name>
<reference evidence="7 8" key="1">
    <citation type="submission" date="2019-02" db="EMBL/GenBank/DDBJ databases">
        <title>Paenibacillus sp. nov., isolated from surface-sterilized tissue of Thalictrum simplex L.</title>
        <authorList>
            <person name="Tuo L."/>
        </authorList>
    </citation>
    <scope>NUCLEOTIDE SEQUENCE [LARGE SCALE GENOMIC DNA]</scope>
    <source>
        <strain evidence="7 8">N2SHLJ1</strain>
    </source>
</reference>
<dbReference type="SUPFAM" id="SSF46689">
    <property type="entry name" value="Homeodomain-like"/>
    <property type="match status" value="2"/>
</dbReference>
<protein>
    <submittedName>
        <fullName evidence="7">Response regulator</fullName>
    </submittedName>
</protein>
<dbReference type="GO" id="GO:0043565">
    <property type="term" value="F:sequence-specific DNA binding"/>
    <property type="evidence" value="ECO:0007669"/>
    <property type="project" value="InterPro"/>
</dbReference>
<dbReference type="PROSITE" id="PS50110">
    <property type="entry name" value="RESPONSE_REGULATORY"/>
    <property type="match status" value="1"/>
</dbReference>
<evidence type="ECO:0000313" key="7">
    <source>
        <dbReference type="EMBL" id="TBL77330.1"/>
    </source>
</evidence>
<evidence type="ECO:0000256" key="1">
    <source>
        <dbReference type="ARBA" id="ARBA00023015"/>
    </source>
</evidence>
<evidence type="ECO:0000256" key="2">
    <source>
        <dbReference type="ARBA" id="ARBA00023125"/>
    </source>
</evidence>
<gene>
    <name evidence="7" type="ORF">EYB31_17790</name>
</gene>
<feature type="domain" description="HTH araC/xylS-type" evidence="5">
    <location>
        <begin position="420"/>
        <end position="518"/>
    </location>
</feature>
<dbReference type="Gene3D" id="3.40.50.2300">
    <property type="match status" value="1"/>
</dbReference>
<dbReference type="Pfam" id="PF00072">
    <property type="entry name" value="Response_reg"/>
    <property type="match status" value="1"/>
</dbReference>
<dbReference type="PANTHER" id="PTHR43280">
    <property type="entry name" value="ARAC-FAMILY TRANSCRIPTIONAL REGULATOR"/>
    <property type="match status" value="1"/>
</dbReference>
<dbReference type="InterPro" id="IPR020449">
    <property type="entry name" value="Tscrpt_reg_AraC-type_HTH"/>
</dbReference>
<organism evidence="7 8">
    <name type="scientific">Paenibacillus thalictri</name>
    <dbReference type="NCBI Taxonomy" id="2527873"/>
    <lineage>
        <taxon>Bacteria</taxon>
        <taxon>Bacillati</taxon>
        <taxon>Bacillota</taxon>
        <taxon>Bacilli</taxon>
        <taxon>Bacillales</taxon>
        <taxon>Paenibacillaceae</taxon>
        <taxon>Paenibacillus</taxon>
    </lineage>
</organism>
<dbReference type="GO" id="GO:0003700">
    <property type="term" value="F:DNA-binding transcription factor activity"/>
    <property type="evidence" value="ECO:0007669"/>
    <property type="project" value="InterPro"/>
</dbReference>
<dbReference type="InterPro" id="IPR018060">
    <property type="entry name" value="HTH_AraC"/>
</dbReference>
<evidence type="ECO:0000259" key="5">
    <source>
        <dbReference type="PROSITE" id="PS01124"/>
    </source>
</evidence>
<dbReference type="OrthoDB" id="159632at2"/>
<evidence type="ECO:0000313" key="8">
    <source>
        <dbReference type="Proteomes" id="UP000293142"/>
    </source>
</evidence>
<dbReference type="SUPFAM" id="SSF52172">
    <property type="entry name" value="CheY-like"/>
    <property type="match status" value="1"/>
</dbReference>
<dbReference type="PROSITE" id="PS01124">
    <property type="entry name" value="HTH_ARAC_FAMILY_2"/>
    <property type="match status" value="1"/>
</dbReference>
<dbReference type="InterPro" id="IPR009057">
    <property type="entry name" value="Homeodomain-like_sf"/>
</dbReference>
<keyword evidence="2" id="KW-0238">DNA-binding</keyword>
<evidence type="ECO:0000256" key="3">
    <source>
        <dbReference type="ARBA" id="ARBA00023163"/>
    </source>
</evidence>
<keyword evidence="1" id="KW-0805">Transcription regulation</keyword>
<dbReference type="Pfam" id="PF12833">
    <property type="entry name" value="HTH_18"/>
    <property type="match status" value="1"/>
</dbReference>
<dbReference type="GO" id="GO:0000160">
    <property type="term" value="P:phosphorelay signal transduction system"/>
    <property type="evidence" value="ECO:0007669"/>
    <property type="project" value="InterPro"/>
</dbReference>
<accession>A0A4Q9DN22</accession>
<dbReference type="PANTHER" id="PTHR43280:SF28">
    <property type="entry name" value="HTH-TYPE TRANSCRIPTIONAL ACTIVATOR RHAS"/>
    <property type="match status" value="1"/>
</dbReference>
<dbReference type="SMART" id="SM00448">
    <property type="entry name" value="REC"/>
    <property type="match status" value="1"/>
</dbReference>
<keyword evidence="4" id="KW-0597">Phosphoprotein</keyword>
<evidence type="ECO:0000256" key="4">
    <source>
        <dbReference type="PROSITE-ProRule" id="PRU00169"/>
    </source>
</evidence>